<dbReference type="InterPro" id="IPR003841">
    <property type="entry name" value="Na/Pi_transpt"/>
</dbReference>
<dbReference type="PANTHER" id="PTHR10010">
    <property type="entry name" value="SOLUTE CARRIER FAMILY 34 SODIUM PHOSPHATE , MEMBER 2-RELATED"/>
    <property type="match status" value="1"/>
</dbReference>
<dbReference type="GO" id="GO:0044341">
    <property type="term" value="P:sodium-dependent phosphate transport"/>
    <property type="evidence" value="ECO:0007669"/>
    <property type="project" value="InterPro"/>
</dbReference>
<feature type="coiled-coil region" evidence="6">
    <location>
        <begin position="413"/>
        <end position="452"/>
    </location>
</feature>
<dbReference type="AlphaFoldDB" id="A0A517RBY7"/>
<keyword evidence="2" id="KW-1003">Cell membrane</keyword>
<dbReference type="Proteomes" id="UP000317171">
    <property type="component" value="Chromosome"/>
</dbReference>
<evidence type="ECO:0000256" key="6">
    <source>
        <dbReference type="SAM" id="Coils"/>
    </source>
</evidence>
<keyword evidence="5 7" id="KW-0472">Membrane</keyword>
<feature type="transmembrane region" description="Helical" evidence="7">
    <location>
        <begin position="38"/>
        <end position="59"/>
    </location>
</feature>
<evidence type="ECO:0000256" key="5">
    <source>
        <dbReference type="ARBA" id="ARBA00023136"/>
    </source>
</evidence>
<feature type="transmembrane region" description="Helical" evidence="7">
    <location>
        <begin position="173"/>
        <end position="191"/>
    </location>
</feature>
<evidence type="ECO:0000313" key="8">
    <source>
        <dbReference type="EMBL" id="QDT41407.1"/>
    </source>
</evidence>
<dbReference type="NCBIfam" id="NF037997">
    <property type="entry name" value="Na_Pi_symport"/>
    <property type="match status" value="1"/>
</dbReference>
<name>A0A517RBY7_9PLAN</name>
<keyword evidence="3 7" id="KW-0812">Transmembrane</keyword>
<dbReference type="RefSeq" id="WP_198000364.1">
    <property type="nucleotide sequence ID" value="NZ_CP036269.1"/>
</dbReference>
<dbReference type="Pfam" id="PF02690">
    <property type="entry name" value="Na_Pi_cotrans"/>
    <property type="match status" value="2"/>
</dbReference>
<dbReference type="EMBL" id="CP036269">
    <property type="protein sequence ID" value="QDT41407.1"/>
    <property type="molecule type" value="Genomic_DNA"/>
</dbReference>
<dbReference type="GO" id="GO:0005886">
    <property type="term" value="C:plasma membrane"/>
    <property type="evidence" value="ECO:0007669"/>
    <property type="project" value="UniProtKB-SubCell"/>
</dbReference>
<protein>
    <submittedName>
        <fullName evidence="8">Na+/Pi-cotransporter</fullName>
    </submittedName>
</protein>
<evidence type="ECO:0000256" key="2">
    <source>
        <dbReference type="ARBA" id="ARBA00022475"/>
    </source>
</evidence>
<feature type="transmembrane region" description="Helical" evidence="7">
    <location>
        <begin position="6"/>
        <end position="26"/>
    </location>
</feature>
<evidence type="ECO:0000256" key="7">
    <source>
        <dbReference type="SAM" id="Phobius"/>
    </source>
</evidence>
<comment type="subcellular location">
    <subcellularLocation>
        <location evidence="1">Cell membrane</location>
        <topology evidence="1">Multi-pass membrane protein</topology>
    </subcellularLocation>
</comment>
<gene>
    <name evidence="8" type="ORF">Pan241w_14670</name>
</gene>
<evidence type="ECO:0000313" key="9">
    <source>
        <dbReference type="Proteomes" id="UP000317171"/>
    </source>
</evidence>
<sequence>MDSGILNSIGGLGLFLLGMVILTTGLKELAGDTIRRMIARFTTSLPSGIATGAVVTAILQSSSATTVTAVGFAGAGLLTLSQSLGIVFGANLGTTITGWIVAIFGFQFKLGILAYPLVLFGVILNLFARKRIAAAGLALAGFGVIFIGIDSLQGGMAGLANGITPQNFPQDTWTGRLMLVLIGVAITLVTQSSSAGVAMALTAVHTGTISLAQAGAMVIGFDVGTTFTALLAALGGSVAARRTGFAHVFYNVVTAIGAYFLLPVYIWFWNDYLNQGQELSPEIALVAFHSLFNFLGVMLIIPFTGQFARVITRLVPEAVNDQTERLEESLIQNPNVAIEASRSTLVDVFQRVLAVYHRLFTSELDTDVIQDELKQYQSTLETTSDYLRRINISESDAETLRCYQEVVLALDHIERLMRRYQDLERLKATRKVEQLAEIADQLTALIARTETDLQDRSFVLDEQPLEHFWLELDKNQKSTRRQFTEAAARTGADFDVLLGQLDAYRWLSRISYHLWRGVHHLQKARIIVTDIGQESQPAISNHERGKND</sequence>
<reference evidence="8 9" key="1">
    <citation type="submission" date="2019-02" db="EMBL/GenBank/DDBJ databases">
        <title>Deep-cultivation of Planctomycetes and their phenomic and genomic characterization uncovers novel biology.</title>
        <authorList>
            <person name="Wiegand S."/>
            <person name="Jogler M."/>
            <person name="Boedeker C."/>
            <person name="Pinto D."/>
            <person name="Vollmers J."/>
            <person name="Rivas-Marin E."/>
            <person name="Kohn T."/>
            <person name="Peeters S.H."/>
            <person name="Heuer A."/>
            <person name="Rast P."/>
            <person name="Oberbeckmann S."/>
            <person name="Bunk B."/>
            <person name="Jeske O."/>
            <person name="Meyerdierks A."/>
            <person name="Storesund J.E."/>
            <person name="Kallscheuer N."/>
            <person name="Luecker S."/>
            <person name="Lage O.M."/>
            <person name="Pohl T."/>
            <person name="Merkel B.J."/>
            <person name="Hornburger P."/>
            <person name="Mueller R.-W."/>
            <person name="Bruemmer F."/>
            <person name="Labrenz M."/>
            <person name="Spormann A.M."/>
            <person name="Op den Camp H."/>
            <person name="Overmann J."/>
            <person name="Amann R."/>
            <person name="Jetten M.S.M."/>
            <person name="Mascher T."/>
            <person name="Medema M.H."/>
            <person name="Devos D.P."/>
            <person name="Kaster A.-K."/>
            <person name="Ovreas L."/>
            <person name="Rohde M."/>
            <person name="Galperin M.Y."/>
            <person name="Jogler C."/>
        </authorList>
    </citation>
    <scope>NUCLEOTIDE SEQUENCE [LARGE SCALE GENOMIC DNA]</scope>
    <source>
        <strain evidence="8 9">Pan241w</strain>
    </source>
</reference>
<keyword evidence="6" id="KW-0175">Coiled coil</keyword>
<keyword evidence="4 7" id="KW-1133">Transmembrane helix</keyword>
<evidence type="ECO:0000256" key="3">
    <source>
        <dbReference type="ARBA" id="ARBA00022692"/>
    </source>
</evidence>
<keyword evidence="9" id="KW-1185">Reference proteome</keyword>
<feature type="transmembrane region" description="Helical" evidence="7">
    <location>
        <begin position="211"/>
        <end position="236"/>
    </location>
</feature>
<feature type="transmembrane region" description="Helical" evidence="7">
    <location>
        <begin position="132"/>
        <end position="152"/>
    </location>
</feature>
<dbReference type="KEGG" id="gaz:Pan241w_14670"/>
<evidence type="ECO:0000256" key="4">
    <source>
        <dbReference type="ARBA" id="ARBA00022989"/>
    </source>
</evidence>
<organism evidence="8 9">
    <name type="scientific">Gimesia alba</name>
    <dbReference type="NCBI Taxonomy" id="2527973"/>
    <lineage>
        <taxon>Bacteria</taxon>
        <taxon>Pseudomonadati</taxon>
        <taxon>Planctomycetota</taxon>
        <taxon>Planctomycetia</taxon>
        <taxon>Planctomycetales</taxon>
        <taxon>Planctomycetaceae</taxon>
        <taxon>Gimesia</taxon>
    </lineage>
</organism>
<dbReference type="GO" id="GO:0005436">
    <property type="term" value="F:sodium:phosphate symporter activity"/>
    <property type="evidence" value="ECO:0007669"/>
    <property type="project" value="InterPro"/>
</dbReference>
<feature type="transmembrane region" description="Helical" evidence="7">
    <location>
        <begin position="99"/>
        <end position="126"/>
    </location>
</feature>
<accession>A0A517RBY7</accession>
<feature type="transmembrane region" description="Helical" evidence="7">
    <location>
        <begin position="283"/>
        <end position="303"/>
    </location>
</feature>
<dbReference type="PANTHER" id="PTHR10010:SF46">
    <property type="entry name" value="SODIUM-DEPENDENT PHOSPHATE TRANSPORT PROTEIN 2B"/>
    <property type="match status" value="1"/>
</dbReference>
<proteinExistence type="predicted"/>
<feature type="transmembrane region" description="Helical" evidence="7">
    <location>
        <begin position="248"/>
        <end position="268"/>
    </location>
</feature>
<evidence type="ECO:0000256" key="1">
    <source>
        <dbReference type="ARBA" id="ARBA00004651"/>
    </source>
</evidence>